<keyword evidence="1 7" id="KW-1003">Cell membrane</keyword>
<comment type="similarity">
    <text evidence="7">Belongs to the transglycosylase MltG family.</text>
</comment>
<keyword evidence="4 7" id="KW-0472">Membrane</keyword>
<comment type="catalytic activity">
    <reaction evidence="7">
        <text>a peptidoglycan chain = a peptidoglycan chain with N-acetyl-1,6-anhydromuramyl-[peptide] at the reducing end + a peptidoglycan chain with N-acetylglucosamine at the non-reducing end.</text>
        <dbReference type="EC" id="4.2.2.29"/>
    </reaction>
</comment>
<evidence type="ECO:0000313" key="9">
    <source>
        <dbReference type="EMBL" id="MDA0178812.1"/>
    </source>
</evidence>
<dbReference type="AlphaFoldDB" id="A0A9X3N9X4"/>
<feature type="compositionally biased region" description="Basic and acidic residues" evidence="8">
    <location>
        <begin position="175"/>
        <end position="188"/>
    </location>
</feature>
<feature type="compositionally biased region" description="Basic and acidic residues" evidence="8">
    <location>
        <begin position="8"/>
        <end position="28"/>
    </location>
</feature>
<dbReference type="NCBIfam" id="TIGR00247">
    <property type="entry name" value="endolytic transglycosylase MltG"/>
    <property type="match status" value="1"/>
</dbReference>
<dbReference type="Proteomes" id="UP001147653">
    <property type="component" value="Unassembled WGS sequence"/>
</dbReference>
<dbReference type="EC" id="4.2.2.29" evidence="7"/>
<dbReference type="HAMAP" id="MF_02065">
    <property type="entry name" value="MltG"/>
    <property type="match status" value="1"/>
</dbReference>
<dbReference type="RefSeq" id="WP_270023080.1">
    <property type="nucleotide sequence ID" value="NZ_JAPDDP010000001.1"/>
</dbReference>
<keyword evidence="2 7" id="KW-0812">Transmembrane</keyword>
<feature type="region of interest" description="Disordered" evidence="8">
    <location>
        <begin position="1"/>
        <end position="288"/>
    </location>
</feature>
<accession>A0A9X3N9X4</accession>
<dbReference type="EMBL" id="JAPDDP010000001">
    <property type="protein sequence ID" value="MDA0178812.1"/>
    <property type="molecule type" value="Genomic_DNA"/>
</dbReference>
<reference evidence="9" key="1">
    <citation type="submission" date="2022-10" db="EMBL/GenBank/DDBJ databases">
        <title>The WGS of Solirubrobacter phytolaccae KCTC 29190.</title>
        <authorList>
            <person name="Jiang Z."/>
        </authorList>
    </citation>
    <scope>NUCLEOTIDE SEQUENCE</scope>
    <source>
        <strain evidence="9">KCTC 29190</strain>
    </source>
</reference>
<dbReference type="PANTHER" id="PTHR30518:SF2">
    <property type="entry name" value="ENDOLYTIC MUREIN TRANSGLYCOSYLASE"/>
    <property type="match status" value="1"/>
</dbReference>
<keyword evidence="6 7" id="KW-0961">Cell wall biogenesis/degradation</keyword>
<dbReference type="GO" id="GO:0071555">
    <property type="term" value="P:cell wall organization"/>
    <property type="evidence" value="ECO:0007669"/>
    <property type="project" value="UniProtKB-KW"/>
</dbReference>
<evidence type="ECO:0000256" key="3">
    <source>
        <dbReference type="ARBA" id="ARBA00022989"/>
    </source>
</evidence>
<keyword evidence="3 7" id="KW-1133">Transmembrane helix</keyword>
<feature type="compositionally biased region" description="Basic and acidic residues" evidence="8">
    <location>
        <begin position="242"/>
        <end position="258"/>
    </location>
</feature>
<comment type="function">
    <text evidence="7">Functions as a peptidoglycan terminase that cleaves nascent peptidoglycan strands endolytically to terminate their elongation.</text>
</comment>
<comment type="caution">
    <text evidence="9">The sequence shown here is derived from an EMBL/GenBank/DDBJ whole genome shotgun (WGS) entry which is preliminary data.</text>
</comment>
<evidence type="ECO:0000313" key="10">
    <source>
        <dbReference type="Proteomes" id="UP001147653"/>
    </source>
</evidence>
<feature type="compositionally biased region" description="Basic and acidic residues" evidence="8">
    <location>
        <begin position="199"/>
        <end position="218"/>
    </location>
</feature>
<keyword evidence="5 7" id="KW-0456">Lyase</keyword>
<name>A0A9X3N9X4_9ACTN</name>
<evidence type="ECO:0000256" key="1">
    <source>
        <dbReference type="ARBA" id="ARBA00022475"/>
    </source>
</evidence>
<evidence type="ECO:0000256" key="4">
    <source>
        <dbReference type="ARBA" id="ARBA00023136"/>
    </source>
</evidence>
<evidence type="ECO:0000256" key="2">
    <source>
        <dbReference type="ARBA" id="ARBA00022692"/>
    </source>
</evidence>
<sequence>MPADAFEDSVRPPDVEPRSVRRVEREPEPVEFVPEPPREAAPPVAPREEAAPDVAPRGESAPDLAPRDEATPERAARGESAPDVAPRDEVTPERAARGESAPDLAPRGESAPDRAPHNEVAPDATPRDDAPDAAPHNEVTPDATPSDDTHSEASRLESASEAARRDPAPPAADSVPREPDRPVSDHLHQPTVEYTPFQTEEHEAPLGDPRADEPEIRATRAAQTATAEHDLFDEPEEEPELSEPKPLRAAPPREEAAAPRKRPAPNAPRRRRRTPPPPKTRNGGGNGGRWARRGLMLVVIAVILVAGYVANATFQPFHGDGEGTVKVSIPENSDADKVGQILVDAGVIDSARFFVLNATVNGSRSDLRPGDYTLQKGMSNEAAIDVLTKVPEKPTAVPTVDLTLVEGPSRKENAPVVDKSEKVKGDYAKASASDATLKRIRELGAPKGTKTSEGFLFPATYTLPEGSSAQKLVDAQLDAFEENFKSVDLAYAKRKKLTRYDVLIIASLIEREASLAKERKLVSAVIYNRLSEGIPLGIDATTRYSTNNWTRSIKQSELDKDEPFNTRLNRGLPPTPIGNPGLASIKAAAKPSTAKKYLYYVRKSNDDSGEHVFTTTYAEFEKARLRYEASRGGG</sequence>
<evidence type="ECO:0000256" key="8">
    <source>
        <dbReference type="SAM" id="MobiDB-lite"/>
    </source>
</evidence>
<evidence type="ECO:0000256" key="7">
    <source>
        <dbReference type="HAMAP-Rule" id="MF_02065"/>
    </source>
</evidence>
<keyword evidence="10" id="KW-1185">Reference proteome</keyword>
<feature type="compositionally biased region" description="Basic and acidic residues" evidence="8">
    <location>
        <begin position="65"/>
        <end position="77"/>
    </location>
</feature>
<protein>
    <recommendedName>
        <fullName evidence="7">Endolytic murein transglycosylase</fullName>
        <ecNumber evidence="7">4.2.2.29</ecNumber>
    </recommendedName>
    <alternativeName>
        <fullName evidence="7">Peptidoglycan lytic transglycosylase</fullName>
    </alternativeName>
    <alternativeName>
        <fullName evidence="7">Peptidoglycan polymerization terminase</fullName>
    </alternativeName>
</protein>
<feature type="site" description="Important for catalytic activity" evidence="7">
    <location>
        <position position="512"/>
    </location>
</feature>
<organism evidence="9 10">
    <name type="scientific">Solirubrobacter phytolaccae</name>
    <dbReference type="NCBI Taxonomy" id="1404360"/>
    <lineage>
        <taxon>Bacteria</taxon>
        <taxon>Bacillati</taxon>
        <taxon>Actinomycetota</taxon>
        <taxon>Thermoleophilia</taxon>
        <taxon>Solirubrobacterales</taxon>
        <taxon>Solirubrobacteraceae</taxon>
        <taxon>Solirubrobacter</taxon>
    </lineage>
</organism>
<dbReference type="Gene3D" id="3.30.1490.480">
    <property type="entry name" value="Endolytic murein transglycosylase"/>
    <property type="match status" value="1"/>
</dbReference>
<dbReference type="GO" id="GO:0008932">
    <property type="term" value="F:lytic endotransglycosylase activity"/>
    <property type="evidence" value="ECO:0007669"/>
    <property type="project" value="UniProtKB-UniRule"/>
</dbReference>
<dbReference type="PANTHER" id="PTHR30518">
    <property type="entry name" value="ENDOLYTIC MUREIN TRANSGLYCOSYLASE"/>
    <property type="match status" value="1"/>
</dbReference>
<dbReference type="GO" id="GO:0005886">
    <property type="term" value="C:plasma membrane"/>
    <property type="evidence" value="ECO:0007669"/>
    <property type="project" value="UniProtKB-UniRule"/>
</dbReference>
<feature type="compositionally biased region" description="Basic residues" evidence="8">
    <location>
        <begin position="259"/>
        <end position="274"/>
    </location>
</feature>
<feature type="compositionally biased region" description="Basic and acidic residues" evidence="8">
    <location>
        <begin position="85"/>
        <end position="97"/>
    </location>
</feature>
<dbReference type="InterPro" id="IPR003770">
    <property type="entry name" value="MLTG-like"/>
</dbReference>
<dbReference type="Pfam" id="PF02618">
    <property type="entry name" value="YceG"/>
    <property type="match status" value="1"/>
</dbReference>
<evidence type="ECO:0000256" key="5">
    <source>
        <dbReference type="ARBA" id="ARBA00023239"/>
    </source>
</evidence>
<gene>
    <name evidence="7 9" type="primary">mltG</name>
    <name evidence="9" type="ORF">OJ997_00775</name>
</gene>
<dbReference type="GO" id="GO:0009252">
    <property type="term" value="P:peptidoglycan biosynthetic process"/>
    <property type="evidence" value="ECO:0007669"/>
    <property type="project" value="UniProtKB-UniRule"/>
</dbReference>
<evidence type="ECO:0000256" key="6">
    <source>
        <dbReference type="ARBA" id="ARBA00023316"/>
    </source>
</evidence>
<proteinExistence type="inferred from homology"/>